<dbReference type="Pfam" id="PF01762">
    <property type="entry name" value="Galactosyl_T"/>
    <property type="match status" value="1"/>
</dbReference>
<keyword evidence="9 11" id="KW-0333">Golgi apparatus</keyword>
<evidence type="ECO:0000313" key="12">
    <source>
        <dbReference type="EMBL" id="KAK9840978.1"/>
    </source>
</evidence>
<dbReference type="Proteomes" id="UP001445335">
    <property type="component" value="Unassembled WGS sequence"/>
</dbReference>
<keyword evidence="8" id="KW-1133">Transmembrane helix</keyword>
<protein>
    <recommendedName>
        <fullName evidence="11">Hexosyltransferase</fullName>
        <ecNumber evidence="11">2.4.1.-</ecNumber>
    </recommendedName>
</protein>
<keyword evidence="4 11" id="KW-0328">Glycosyltransferase</keyword>
<keyword evidence="5" id="KW-0808">Transferase</keyword>
<dbReference type="InterPro" id="IPR002659">
    <property type="entry name" value="Glyco_trans_31"/>
</dbReference>
<evidence type="ECO:0000256" key="9">
    <source>
        <dbReference type="ARBA" id="ARBA00023034"/>
    </source>
</evidence>
<evidence type="ECO:0000256" key="10">
    <source>
        <dbReference type="ARBA" id="ARBA00023136"/>
    </source>
</evidence>
<dbReference type="SUPFAM" id="SSF53448">
    <property type="entry name" value="Nucleotide-diphospho-sugar transferases"/>
    <property type="match status" value="1"/>
</dbReference>
<dbReference type="Gene3D" id="3.90.550.50">
    <property type="match status" value="1"/>
</dbReference>
<evidence type="ECO:0000256" key="5">
    <source>
        <dbReference type="ARBA" id="ARBA00022679"/>
    </source>
</evidence>
<keyword evidence="11" id="KW-0464">Manganese</keyword>
<evidence type="ECO:0000256" key="1">
    <source>
        <dbReference type="ARBA" id="ARBA00004323"/>
    </source>
</evidence>
<dbReference type="InterPro" id="IPR029044">
    <property type="entry name" value="Nucleotide-diphossugar_trans"/>
</dbReference>
<evidence type="ECO:0000256" key="2">
    <source>
        <dbReference type="ARBA" id="ARBA00004922"/>
    </source>
</evidence>
<proteinExistence type="inferred from homology"/>
<keyword evidence="10" id="KW-0472">Membrane</keyword>
<evidence type="ECO:0000256" key="8">
    <source>
        <dbReference type="ARBA" id="ARBA00022989"/>
    </source>
</evidence>
<gene>
    <name evidence="12" type="ORF">WJX81_003632</name>
</gene>
<evidence type="ECO:0000256" key="7">
    <source>
        <dbReference type="ARBA" id="ARBA00022968"/>
    </source>
</evidence>
<accession>A0AAW1S673</accession>
<sequence>MTGFDKKYQERRTHARQTWFPASAREVDRLYEESGMEVRFAIGEVPKEYKRQIAEEERKFGAFLHIPVKDHYKTLAFKTLAFWQLVIEQYNARYIIKVDDDNYVRLDRLAIAVRQWEESGAEYVGCFKIRNAADERLAQRSHRWYDPHHKVFLGDDTRYAEGPFYVIHGRVIEGIMRSGLLPRAGGPEDLMTGWLMKAFNVSFYDDRRLCFMEGCTPSMLAFKWDHAVRDYMDPENKFQRTLCCLDKAHSFEGRDECTDPSRAHAEGLRCMHVLHTNPNCATPTLNQENELPMYSYYDMSSDWEWVAETMTQLR</sequence>
<comment type="similarity">
    <text evidence="3 11">Belongs to the glycosyltransferase 31 family.</text>
</comment>
<dbReference type="PANTHER" id="PTHR11214">
    <property type="entry name" value="BETA-1,3-N-ACETYLGLUCOSAMINYLTRANSFERASE"/>
    <property type="match status" value="1"/>
</dbReference>
<dbReference type="AlphaFoldDB" id="A0AAW1S673"/>
<keyword evidence="13" id="KW-1185">Reference proteome</keyword>
<organism evidence="12 13">
    <name type="scientific">Elliptochloris bilobata</name>
    <dbReference type="NCBI Taxonomy" id="381761"/>
    <lineage>
        <taxon>Eukaryota</taxon>
        <taxon>Viridiplantae</taxon>
        <taxon>Chlorophyta</taxon>
        <taxon>core chlorophytes</taxon>
        <taxon>Trebouxiophyceae</taxon>
        <taxon>Trebouxiophyceae incertae sedis</taxon>
        <taxon>Elliptochloris clade</taxon>
        <taxon>Elliptochloris</taxon>
    </lineage>
</organism>
<dbReference type="EMBL" id="JALJOU010000011">
    <property type="protein sequence ID" value="KAK9840978.1"/>
    <property type="molecule type" value="Genomic_DNA"/>
</dbReference>
<evidence type="ECO:0000313" key="13">
    <source>
        <dbReference type="Proteomes" id="UP001445335"/>
    </source>
</evidence>
<reference evidence="12 13" key="1">
    <citation type="journal article" date="2024" name="Nat. Commun.">
        <title>Phylogenomics reveals the evolutionary origins of lichenization in chlorophyte algae.</title>
        <authorList>
            <person name="Puginier C."/>
            <person name="Libourel C."/>
            <person name="Otte J."/>
            <person name="Skaloud P."/>
            <person name="Haon M."/>
            <person name="Grisel S."/>
            <person name="Petersen M."/>
            <person name="Berrin J.G."/>
            <person name="Delaux P.M."/>
            <person name="Dal Grande F."/>
            <person name="Keller J."/>
        </authorList>
    </citation>
    <scope>NUCLEOTIDE SEQUENCE [LARGE SCALE GENOMIC DNA]</scope>
    <source>
        <strain evidence="12 13">SAG 245.80</strain>
    </source>
</reference>
<dbReference type="GO" id="GO:0000139">
    <property type="term" value="C:Golgi membrane"/>
    <property type="evidence" value="ECO:0007669"/>
    <property type="project" value="UniProtKB-SubCell"/>
</dbReference>
<evidence type="ECO:0000256" key="3">
    <source>
        <dbReference type="ARBA" id="ARBA00008661"/>
    </source>
</evidence>
<comment type="caution">
    <text evidence="12">The sequence shown here is derived from an EMBL/GenBank/DDBJ whole genome shotgun (WGS) entry which is preliminary data.</text>
</comment>
<comment type="pathway">
    <text evidence="2">Protein modification; protein glycosylation.</text>
</comment>
<comment type="subcellular location">
    <subcellularLocation>
        <location evidence="1 11">Golgi apparatus membrane</location>
        <topology evidence="1 11">Single-pass type II membrane protein</topology>
    </subcellularLocation>
</comment>
<evidence type="ECO:0000256" key="4">
    <source>
        <dbReference type="ARBA" id="ARBA00022676"/>
    </source>
</evidence>
<name>A0AAW1S673_9CHLO</name>
<evidence type="ECO:0000256" key="6">
    <source>
        <dbReference type="ARBA" id="ARBA00022692"/>
    </source>
</evidence>
<comment type="cofactor">
    <cofactor evidence="11">
        <name>Mn(2+)</name>
        <dbReference type="ChEBI" id="CHEBI:29035"/>
    </cofactor>
</comment>
<dbReference type="EC" id="2.4.1.-" evidence="11"/>
<keyword evidence="7" id="KW-0735">Signal-anchor</keyword>
<keyword evidence="6" id="KW-0812">Transmembrane</keyword>
<dbReference type="GO" id="GO:0008378">
    <property type="term" value="F:galactosyltransferase activity"/>
    <property type="evidence" value="ECO:0007669"/>
    <property type="project" value="TreeGrafter"/>
</dbReference>
<evidence type="ECO:0000256" key="11">
    <source>
        <dbReference type="RuleBase" id="RU363063"/>
    </source>
</evidence>
<dbReference type="PANTHER" id="PTHR11214:SF74">
    <property type="entry name" value="HYDROXYPROLINE O-GALACTOSYLTRANSFERASE HPGT1"/>
    <property type="match status" value="1"/>
</dbReference>